<name>A0A0P7TKR8_SCLFO</name>
<dbReference type="Pfam" id="PF24681">
    <property type="entry name" value="Kelch_KLHDC2_KLHL20_DRC7"/>
    <property type="match status" value="1"/>
</dbReference>
<evidence type="ECO:0000259" key="3">
    <source>
        <dbReference type="PROSITE" id="PS50097"/>
    </source>
</evidence>
<keyword evidence="1" id="KW-0880">Kelch repeat</keyword>
<dbReference type="InterPro" id="IPR000210">
    <property type="entry name" value="BTB/POZ_dom"/>
</dbReference>
<dbReference type="EMBL" id="JARO02009556">
    <property type="protein sequence ID" value="KPP61492.1"/>
    <property type="molecule type" value="Genomic_DNA"/>
</dbReference>
<evidence type="ECO:0000313" key="5">
    <source>
        <dbReference type="Proteomes" id="UP000034805"/>
    </source>
</evidence>
<protein>
    <submittedName>
        <fullName evidence="4">Kelch-like protein 33-like</fullName>
    </submittedName>
</protein>
<dbReference type="SMART" id="SM00612">
    <property type="entry name" value="Kelch"/>
    <property type="match status" value="5"/>
</dbReference>
<dbReference type="Pfam" id="PF01344">
    <property type="entry name" value="Kelch_1"/>
    <property type="match status" value="1"/>
</dbReference>
<dbReference type="Proteomes" id="UP000034805">
    <property type="component" value="Unassembled WGS sequence"/>
</dbReference>
<dbReference type="STRING" id="113540.ENSSFOP00015052529"/>
<dbReference type="InterPro" id="IPR011705">
    <property type="entry name" value="BACK"/>
</dbReference>
<dbReference type="Gene3D" id="1.25.40.420">
    <property type="match status" value="1"/>
</dbReference>
<dbReference type="PANTHER" id="PTHR45632">
    <property type="entry name" value="LD33804P"/>
    <property type="match status" value="1"/>
</dbReference>
<sequence length="646" mass="72386">MAHRVVLAAAGDYFRALLCGGLRESSERVIVLPDVAGWALHALLGFLYSGTLCLGWEHIWELTEAARRFQLQGALTLCQDFLKNHIDANSCLDILVLAETYGLVQLGQQAEQYALRHFSCVAGGNKFRDLPVVLLEHLLKKDTLCVDSEVQVFRAVQTWVEDDLGERLCFLAGLLEHVRFGLMSRSELQEVQSCSLLSQDPRCRQTRENVEALLQMSHKGAPCKPRTHNQVSLDLQKEGDSRCLHPVSIQTWALSALGPSPNTERHGVILILAGLVYSHSQHFDPQVLVVVGGDFVNEDFTRRVPSRSLWFAHRFQRGLGLIRTVEWRALPELPEPPRFRHCVCVLHNQLYVLGGRKYYGSYDVLKSVMRYVKLKCLCHLELDPTQGHWEKLADMHSPRDYFAAVCLEGKLYVLGGNRDDTHYLDSVEFYSPEDNTWSFAHPLDTELCGHAAAVLNEEIFISGGFNTRLGCLPYLWRYDPCMGSSYCAPMTAGVGRAGHAMLALGGRLLVAGGLEPLWVGFGDQLQCEAYNPALNTWTPFPRLPRPHLFPAATLLEGLLYLLGGSSADSTRDTPWVHCYDPHTQCWEKLGSMPHPYADLAACTLQVPRELRDPSLNLKGSRVSSKRIILHKHTRESKGSTQQGLKT</sequence>
<dbReference type="InterPro" id="IPR011333">
    <property type="entry name" value="SKP1/BTB/POZ_sf"/>
</dbReference>
<feature type="non-terminal residue" evidence="4">
    <location>
        <position position="646"/>
    </location>
</feature>
<evidence type="ECO:0000313" key="4">
    <source>
        <dbReference type="EMBL" id="KPP61492.1"/>
    </source>
</evidence>
<dbReference type="Pfam" id="PF21536">
    <property type="entry name" value="BTB_KLHL33"/>
    <property type="match status" value="1"/>
</dbReference>
<dbReference type="InterPro" id="IPR017096">
    <property type="entry name" value="BTB-kelch_protein"/>
</dbReference>
<dbReference type="FunFam" id="1.25.40.420:FF:000001">
    <property type="entry name" value="Kelch-like family member 12"/>
    <property type="match status" value="1"/>
</dbReference>
<dbReference type="Gene3D" id="3.30.710.10">
    <property type="entry name" value="Potassium Channel Kv1.1, Chain A"/>
    <property type="match status" value="1"/>
</dbReference>
<dbReference type="PIRSF" id="PIRSF037037">
    <property type="entry name" value="Kelch-like_protein_gigaxonin"/>
    <property type="match status" value="1"/>
</dbReference>
<dbReference type="SUPFAM" id="SSF54695">
    <property type="entry name" value="POZ domain"/>
    <property type="match status" value="1"/>
</dbReference>
<comment type="caution">
    <text evidence="4">The sequence shown here is derived from an EMBL/GenBank/DDBJ whole genome shotgun (WGS) entry which is preliminary data.</text>
</comment>
<proteinExistence type="predicted"/>
<dbReference type="Pfam" id="PF07707">
    <property type="entry name" value="BACK"/>
    <property type="match status" value="1"/>
</dbReference>
<dbReference type="PANTHER" id="PTHR45632:SF14">
    <property type="entry name" value="KELCH-LIKE PROTEIN 33"/>
    <property type="match status" value="1"/>
</dbReference>
<dbReference type="PROSITE" id="PS50097">
    <property type="entry name" value="BTB"/>
    <property type="match status" value="1"/>
</dbReference>
<dbReference type="SMART" id="SM00225">
    <property type="entry name" value="BTB"/>
    <property type="match status" value="1"/>
</dbReference>
<dbReference type="SUPFAM" id="SSF117281">
    <property type="entry name" value="Kelch motif"/>
    <property type="match status" value="1"/>
</dbReference>
<dbReference type="InterPro" id="IPR006652">
    <property type="entry name" value="Kelch_1"/>
</dbReference>
<reference evidence="4 5" key="1">
    <citation type="submission" date="2015-08" db="EMBL/GenBank/DDBJ databases">
        <title>The genome of the Asian arowana (Scleropages formosus).</title>
        <authorList>
            <person name="Tan M.H."/>
            <person name="Gan H.M."/>
            <person name="Croft L.J."/>
            <person name="Austin C.M."/>
        </authorList>
    </citation>
    <scope>NUCLEOTIDE SEQUENCE [LARGE SCALE GENOMIC DNA]</scope>
    <source>
        <strain evidence="4">Aro1</strain>
    </source>
</reference>
<feature type="domain" description="BTB" evidence="3">
    <location>
        <begin position="1"/>
        <end position="56"/>
    </location>
</feature>
<keyword evidence="2" id="KW-0677">Repeat</keyword>
<accession>A0A0P7TKR8</accession>
<dbReference type="Gene3D" id="2.120.10.80">
    <property type="entry name" value="Kelch-type beta propeller"/>
    <property type="match status" value="2"/>
</dbReference>
<dbReference type="AlphaFoldDB" id="A0A0P7TKR8"/>
<organism evidence="4 5">
    <name type="scientific">Scleropages formosus</name>
    <name type="common">Asian bonytongue</name>
    <name type="synonym">Osteoglossum formosum</name>
    <dbReference type="NCBI Taxonomy" id="113540"/>
    <lineage>
        <taxon>Eukaryota</taxon>
        <taxon>Metazoa</taxon>
        <taxon>Chordata</taxon>
        <taxon>Craniata</taxon>
        <taxon>Vertebrata</taxon>
        <taxon>Euteleostomi</taxon>
        <taxon>Actinopterygii</taxon>
        <taxon>Neopterygii</taxon>
        <taxon>Teleostei</taxon>
        <taxon>Osteoglossocephala</taxon>
        <taxon>Osteoglossomorpha</taxon>
        <taxon>Osteoglossiformes</taxon>
        <taxon>Osteoglossidae</taxon>
        <taxon>Scleropages</taxon>
    </lineage>
</organism>
<evidence type="ECO:0000256" key="1">
    <source>
        <dbReference type="ARBA" id="ARBA00022441"/>
    </source>
</evidence>
<dbReference type="SMART" id="SM00875">
    <property type="entry name" value="BACK"/>
    <property type="match status" value="1"/>
</dbReference>
<dbReference type="InterPro" id="IPR015915">
    <property type="entry name" value="Kelch-typ_b-propeller"/>
</dbReference>
<gene>
    <name evidence="4" type="ORF">Z043_120403</name>
</gene>
<evidence type="ECO:0000256" key="2">
    <source>
        <dbReference type="ARBA" id="ARBA00022737"/>
    </source>
</evidence>